<name>A0ABW4B639_9LACO</name>
<dbReference type="Pfam" id="PF00701">
    <property type="entry name" value="DHDPS"/>
    <property type="match status" value="1"/>
</dbReference>
<feature type="active site" description="Proton donor/acceptor" evidence="12">
    <location>
        <position position="136"/>
    </location>
</feature>
<dbReference type="HAMAP" id="MF_00418">
    <property type="entry name" value="DapA"/>
    <property type="match status" value="1"/>
</dbReference>
<evidence type="ECO:0000256" key="5">
    <source>
        <dbReference type="ARBA" id="ARBA00022490"/>
    </source>
</evidence>
<evidence type="ECO:0000256" key="7">
    <source>
        <dbReference type="ARBA" id="ARBA00022915"/>
    </source>
</evidence>
<evidence type="ECO:0000313" key="14">
    <source>
        <dbReference type="EMBL" id="MFD1392495.1"/>
    </source>
</evidence>
<evidence type="ECO:0000256" key="3">
    <source>
        <dbReference type="ARBA" id="ARBA00007592"/>
    </source>
</evidence>
<evidence type="ECO:0000256" key="9">
    <source>
        <dbReference type="ARBA" id="ARBA00023239"/>
    </source>
</evidence>
<evidence type="ECO:0000256" key="13">
    <source>
        <dbReference type="PIRNR" id="PIRNR001365"/>
    </source>
</evidence>
<dbReference type="GO" id="GO:0008840">
    <property type="term" value="F:4-hydroxy-tetrahydrodipicolinate synthase activity"/>
    <property type="evidence" value="ECO:0007669"/>
    <property type="project" value="UniProtKB-EC"/>
</dbReference>
<evidence type="ECO:0000256" key="4">
    <source>
        <dbReference type="ARBA" id="ARBA00012086"/>
    </source>
</evidence>
<gene>
    <name evidence="12 14" type="primary">dapA</name>
    <name evidence="14" type="ORF">ACFQ3L_02685</name>
</gene>
<dbReference type="Gene3D" id="3.20.20.70">
    <property type="entry name" value="Aldolase class I"/>
    <property type="match status" value="1"/>
</dbReference>
<dbReference type="EMBL" id="JBHTMO010000006">
    <property type="protein sequence ID" value="MFD1392495.1"/>
    <property type="molecule type" value="Genomic_DNA"/>
</dbReference>
<dbReference type="InterPro" id="IPR005263">
    <property type="entry name" value="DapA"/>
</dbReference>
<proteinExistence type="inferred from homology"/>
<feature type="binding site" evidence="12">
    <location>
        <position position="47"/>
    </location>
    <ligand>
        <name>pyruvate</name>
        <dbReference type="ChEBI" id="CHEBI:15361"/>
    </ligand>
</feature>
<keyword evidence="10 12" id="KW-0704">Schiff base</keyword>
<keyword evidence="7 12" id="KW-0220">Diaminopimelate biosynthesis</keyword>
<dbReference type="PIRSF" id="PIRSF001365">
    <property type="entry name" value="DHDPS"/>
    <property type="match status" value="1"/>
</dbReference>
<reference evidence="15" key="1">
    <citation type="journal article" date="2019" name="Int. J. Syst. Evol. Microbiol.">
        <title>The Global Catalogue of Microorganisms (GCM) 10K type strain sequencing project: providing services to taxonomists for standard genome sequencing and annotation.</title>
        <authorList>
            <consortium name="The Broad Institute Genomics Platform"/>
            <consortium name="The Broad Institute Genome Sequencing Center for Infectious Disease"/>
            <person name="Wu L."/>
            <person name="Ma J."/>
        </authorList>
    </citation>
    <scope>NUCLEOTIDE SEQUENCE [LARGE SCALE GENOMIC DNA]</scope>
    <source>
        <strain evidence="15">CCM 8911</strain>
    </source>
</reference>
<comment type="caution">
    <text evidence="14">The sequence shown here is derived from an EMBL/GenBank/DDBJ whole genome shotgun (WGS) entry which is preliminary data.</text>
</comment>
<accession>A0ABW4B639</accession>
<dbReference type="EC" id="4.3.3.7" evidence="4 12"/>
<dbReference type="PRINTS" id="PR00146">
    <property type="entry name" value="DHPICSNTHASE"/>
</dbReference>
<dbReference type="RefSeq" id="WP_125584225.1">
    <property type="nucleotide sequence ID" value="NZ_JBHTMO010000006.1"/>
</dbReference>
<dbReference type="CDD" id="cd00950">
    <property type="entry name" value="DHDPS"/>
    <property type="match status" value="1"/>
</dbReference>
<dbReference type="PANTHER" id="PTHR12128">
    <property type="entry name" value="DIHYDRODIPICOLINATE SYNTHASE"/>
    <property type="match status" value="1"/>
</dbReference>
<evidence type="ECO:0000313" key="15">
    <source>
        <dbReference type="Proteomes" id="UP001597249"/>
    </source>
</evidence>
<evidence type="ECO:0000256" key="12">
    <source>
        <dbReference type="HAMAP-Rule" id="MF_00418"/>
    </source>
</evidence>
<comment type="catalytic activity">
    <reaction evidence="11 12">
        <text>L-aspartate 4-semialdehyde + pyruvate = (2S,4S)-4-hydroxy-2,3,4,5-tetrahydrodipicolinate + H2O + H(+)</text>
        <dbReference type="Rhea" id="RHEA:34171"/>
        <dbReference type="ChEBI" id="CHEBI:15361"/>
        <dbReference type="ChEBI" id="CHEBI:15377"/>
        <dbReference type="ChEBI" id="CHEBI:15378"/>
        <dbReference type="ChEBI" id="CHEBI:67139"/>
        <dbReference type="ChEBI" id="CHEBI:537519"/>
        <dbReference type="EC" id="4.3.3.7"/>
    </reaction>
</comment>
<evidence type="ECO:0000256" key="10">
    <source>
        <dbReference type="ARBA" id="ARBA00023270"/>
    </source>
</evidence>
<organism evidence="14 15">
    <name type="scientific">Lacticaseibacillus jixianensis</name>
    <dbReference type="NCBI Taxonomy" id="2486012"/>
    <lineage>
        <taxon>Bacteria</taxon>
        <taxon>Bacillati</taxon>
        <taxon>Bacillota</taxon>
        <taxon>Bacilli</taxon>
        <taxon>Lactobacillales</taxon>
        <taxon>Lactobacillaceae</taxon>
        <taxon>Lacticaseibacillus</taxon>
    </lineage>
</organism>
<feature type="binding site" evidence="12">
    <location>
        <position position="205"/>
    </location>
    <ligand>
        <name>pyruvate</name>
        <dbReference type="ChEBI" id="CHEBI:15361"/>
    </ligand>
</feature>
<keyword evidence="6 12" id="KW-0028">Amino-acid biosynthesis</keyword>
<dbReference type="NCBIfam" id="TIGR00674">
    <property type="entry name" value="dapA"/>
    <property type="match status" value="1"/>
</dbReference>
<dbReference type="InterPro" id="IPR013785">
    <property type="entry name" value="Aldolase_TIM"/>
</dbReference>
<dbReference type="InterPro" id="IPR002220">
    <property type="entry name" value="DapA-like"/>
</dbReference>
<dbReference type="PANTHER" id="PTHR12128:SF66">
    <property type="entry name" value="4-HYDROXY-2-OXOGLUTARATE ALDOLASE, MITOCHONDRIAL"/>
    <property type="match status" value="1"/>
</dbReference>
<evidence type="ECO:0000256" key="11">
    <source>
        <dbReference type="ARBA" id="ARBA00047836"/>
    </source>
</evidence>
<feature type="site" description="Part of a proton relay during catalysis" evidence="12">
    <location>
        <position position="46"/>
    </location>
</feature>
<comment type="pathway">
    <text evidence="2 12">Amino-acid biosynthesis; L-lysine biosynthesis via DAP pathway; (S)-tetrahydrodipicolinate from L-aspartate: step 3/4.</text>
</comment>
<evidence type="ECO:0000256" key="2">
    <source>
        <dbReference type="ARBA" id="ARBA00005120"/>
    </source>
</evidence>
<dbReference type="SMART" id="SM01130">
    <property type="entry name" value="DHDPS"/>
    <property type="match status" value="1"/>
</dbReference>
<sequence length="294" mass="31539">MLENHPILTALITPFNAHDEIDYPALDRLIERLLVEHTTGLVVGATTGESPTLSRAEKLDLFDHVGAVLAGRAALIVNVGTNSTRESVAFAKEASAIAAVTAVLAVVPYYSKPGQAGMIAHFRAIADASSKPVIIYNIPGRSVVQLSNVSLQTLAQHPNIKGVKQCTTVEDLAWLVQHLPQDFAVYTGDDDQFEAALKVGARGVISVASHLYGDQMQQVIDDLHAGATAAADAQMARLVPRMHALFAYPSPAPVKMALSRRGEIQNRLRLPMVPLNDTETQVVLAALGETEDEK</sequence>
<comment type="subunit">
    <text evidence="12">Homotetramer; dimer of dimers.</text>
</comment>
<feature type="site" description="Part of a proton relay during catalysis" evidence="12">
    <location>
        <position position="110"/>
    </location>
</feature>
<dbReference type="PROSITE" id="PS00666">
    <property type="entry name" value="DHDPS_2"/>
    <property type="match status" value="1"/>
</dbReference>
<keyword evidence="8 12" id="KW-0457">Lysine biosynthesis</keyword>
<dbReference type="SUPFAM" id="SSF51569">
    <property type="entry name" value="Aldolase"/>
    <property type="match status" value="1"/>
</dbReference>
<evidence type="ECO:0000256" key="1">
    <source>
        <dbReference type="ARBA" id="ARBA00003294"/>
    </source>
</evidence>
<keyword evidence="9 12" id="KW-0456">Lyase</keyword>
<comment type="caution">
    <text evidence="12">Was originally thought to be a dihydrodipicolinate synthase (DHDPS), catalyzing the condensation of (S)-aspartate-beta-semialdehyde [(S)-ASA] and pyruvate to dihydrodipicolinate (DHDP). However, it was shown in E.coli that the product of the enzymatic reaction is not dihydrodipicolinate but in fact (4S)-4-hydroxy-2,3,4,5-tetrahydro-(2S)-dipicolinic acid (HTPA), and that the consecutive dehydration reaction leading to DHDP is not spontaneous but catalyzed by DapB.</text>
</comment>
<keyword evidence="5 12" id="KW-0963">Cytoplasm</keyword>
<comment type="subcellular location">
    <subcellularLocation>
        <location evidence="12">Cytoplasm</location>
    </subcellularLocation>
</comment>
<feature type="active site" description="Schiff-base intermediate with substrate" evidence="12">
    <location>
        <position position="164"/>
    </location>
</feature>
<evidence type="ECO:0000256" key="8">
    <source>
        <dbReference type="ARBA" id="ARBA00023154"/>
    </source>
</evidence>
<comment type="similarity">
    <text evidence="3 12 13">Belongs to the DapA family.</text>
</comment>
<dbReference type="Proteomes" id="UP001597249">
    <property type="component" value="Unassembled WGS sequence"/>
</dbReference>
<keyword evidence="15" id="KW-1185">Reference proteome</keyword>
<evidence type="ECO:0000256" key="6">
    <source>
        <dbReference type="ARBA" id="ARBA00022605"/>
    </source>
</evidence>
<protein>
    <recommendedName>
        <fullName evidence="4 12">4-hydroxy-tetrahydrodipicolinate synthase</fullName>
        <shortName evidence="12">HTPA synthase</shortName>
        <ecNumber evidence="4 12">4.3.3.7</ecNumber>
    </recommendedName>
</protein>
<comment type="function">
    <text evidence="1 12">Catalyzes the condensation of (S)-aspartate-beta-semialdehyde [(S)-ASA] and pyruvate to 4-hydroxy-tetrahydrodipicolinate (HTPA).</text>
</comment>
<dbReference type="InterPro" id="IPR020625">
    <property type="entry name" value="Schiff_base-form_aldolases_AS"/>
</dbReference>